<accession>A0ABU0DEG3</accession>
<dbReference type="InterPro" id="IPR005814">
    <property type="entry name" value="Aminotrans_3"/>
</dbReference>
<keyword evidence="5" id="KW-0808">Transferase</keyword>
<dbReference type="NCBIfam" id="NF005684">
    <property type="entry name" value="PRK07482.1"/>
    <property type="match status" value="1"/>
</dbReference>
<evidence type="ECO:0000256" key="4">
    <source>
        <dbReference type="RuleBase" id="RU003560"/>
    </source>
</evidence>
<dbReference type="InterPro" id="IPR015422">
    <property type="entry name" value="PyrdxlP-dep_Trfase_small"/>
</dbReference>
<dbReference type="PIRSF" id="PIRSF000521">
    <property type="entry name" value="Transaminase_4ab_Lys_Orn"/>
    <property type="match status" value="1"/>
</dbReference>
<dbReference type="RefSeq" id="WP_307058499.1">
    <property type="nucleotide sequence ID" value="NZ_JAUSUH010000002.1"/>
</dbReference>
<dbReference type="EC" id="2.6.1.-" evidence="5"/>
<dbReference type="InterPro" id="IPR015424">
    <property type="entry name" value="PyrdxlP-dep_Trfase"/>
</dbReference>
<dbReference type="NCBIfam" id="NF004767">
    <property type="entry name" value="PRK06105.1"/>
    <property type="match status" value="1"/>
</dbReference>
<dbReference type="Proteomes" id="UP001238467">
    <property type="component" value="Unassembled WGS sequence"/>
</dbReference>
<dbReference type="CDD" id="cd00610">
    <property type="entry name" value="OAT_like"/>
    <property type="match status" value="1"/>
</dbReference>
<evidence type="ECO:0000256" key="1">
    <source>
        <dbReference type="ARBA" id="ARBA00001933"/>
    </source>
</evidence>
<comment type="similarity">
    <text evidence="2 4">Belongs to the class-III pyridoxal-phosphate-dependent aminotransferase family.</text>
</comment>
<keyword evidence="5" id="KW-0032">Aminotransferase</keyword>
<evidence type="ECO:0000313" key="6">
    <source>
        <dbReference type="Proteomes" id="UP001238467"/>
    </source>
</evidence>
<proteinExistence type="inferred from homology"/>
<dbReference type="PROSITE" id="PS00600">
    <property type="entry name" value="AA_TRANSFER_CLASS_3"/>
    <property type="match status" value="1"/>
</dbReference>
<dbReference type="GO" id="GO:0008483">
    <property type="term" value="F:transaminase activity"/>
    <property type="evidence" value="ECO:0007669"/>
    <property type="project" value="UniProtKB-KW"/>
</dbReference>
<name>A0ABU0DEG3_9HYPH</name>
<evidence type="ECO:0000256" key="3">
    <source>
        <dbReference type="ARBA" id="ARBA00022898"/>
    </source>
</evidence>
<comment type="cofactor">
    <cofactor evidence="1">
        <name>pyridoxal 5'-phosphate</name>
        <dbReference type="ChEBI" id="CHEBI:597326"/>
    </cofactor>
</comment>
<gene>
    <name evidence="5" type="ORF">J2S76_001218</name>
</gene>
<evidence type="ECO:0000256" key="2">
    <source>
        <dbReference type="ARBA" id="ARBA00008954"/>
    </source>
</evidence>
<reference evidence="5 6" key="1">
    <citation type="submission" date="2023-07" db="EMBL/GenBank/DDBJ databases">
        <title>Genomic Encyclopedia of Type Strains, Phase IV (KMG-IV): sequencing the most valuable type-strain genomes for metagenomic binning, comparative biology and taxonomic classification.</title>
        <authorList>
            <person name="Goeker M."/>
        </authorList>
    </citation>
    <scope>NUCLEOTIDE SEQUENCE [LARGE SCALE GENOMIC DNA]</scope>
    <source>
        <strain evidence="5 6">DSM 1277</strain>
    </source>
</reference>
<evidence type="ECO:0000313" key="5">
    <source>
        <dbReference type="EMBL" id="MDQ0346801.1"/>
    </source>
</evidence>
<dbReference type="SUPFAM" id="SSF53383">
    <property type="entry name" value="PLP-dependent transferases"/>
    <property type="match status" value="1"/>
</dbReference>
<protein>
    <submittedName>
        <fullName evidence="5">L-2,4-diaminobutyrate transaminase</fullName>
        <ecNumber evidence="5">2.6.1.-</ecNumber>
    </submittedName>
</protein>
<dbReference type="PANTHER" id="PTHR43094">
    <property type="entry name" value="AMINOTRANSFERASE"/>
    <property type="match status" value="1"/>
</dbReference>
<comment type="caution">
    <text evidence="5">The sequence shown here is derived from an EMBL/GenBank/DDBJ whole genome shotgun (WGS) entry which is preliminary data.</text>
</comment>
<keyword evidence="6" id="KW-1185">Reference proteome</keyword>
<dbReference type="Pfam" id="PF00202">
    <property type="entry name" value="Aminotran_3"/>
    <property type="match status" value="1"/>
</dbReference>
<sequence length="464" mass="50403">MLDQAAPASNALDSWDRDHFFHPSTHMGQHARGETPNRIITGGEGVYIVDREGRRSLDAFGGLYCVNVGYGRSKITDAIAEQASKLAYYHAYAGHGSEPSIRLARMVIERAPAGMSRVFFGLSGSDANETNIKLVWYINNVLGRPQKKKIISRWRGYHGSGIMTGSLTGLAGFHKLFDLPRAPILHTEAPYYFRRDDRSMSEEQFSQHCADRLEEMILAEGPDTIAAFIGEPVLGTGGIVPPPAGYWPKIQAVLKKHDILLIADEVVTGFGRLGTMFGSDHYGIEPDLITIAKGLTSAYAPLSGVIVSEKVWRVLEQGSDEFGPIGHGWTYSSHPLCTAAGIANLELVDELDLVTNARETGAYFNAALKDALGGHRFVGEVRGEGLLAAVELVRDRDDRSFFETREKIGPRVAAALLERGVIARAMPQGDILGFAPPLCLTREEADIVVDATRGAVEAVCATLG</sequence>
<dbReference type="EMBL" id="JAUSUH010000002">
    <property type="protein sequence ID" value="MDQ0346801.1"/>
    <property type="molecule type" value="Genomic_DNA"/>
</dbReference>
<dbReference type="Gene3D" id="3.90.1150.10">
    <property type="entry name" value="Aspartate Aminotransferase, domain 1"/>
    <property type="match status" value="1"/>
</dbReference>
<dbReference type="InterPro" id="IPR049704">
    <property type="entry name" value="Aminotrans_3_PPA_site"/>
</dbReference>
<dbReference type="InterPro" id="IPR015421">
    <property type="entry name" value="PyrdxlP-dep_Trfase_major"/>
</dbReference>
<dbReference type="Gene3D" id="3.40.640.10">
    <property type="entry name" value="Type I PLP-dependent aspartate aminotransferase-like (Major domain)"/>
    <property type="match status" value="1"/>
</dbReference>
<dbReference type="PANTHER" id="PTHR43094:SF1">
    <property type="entry name" value="AMINOTRANSFERASE CLASS-III"/>
    <property type="match status" value="1"/>
</dbReference>
<organism evidence="5 6">
    <name type="scientific">Ancylobacter vacuolatus</name>
    <dbReference type="NCBI Taxonomy" id="223389"/>
    <lineage>
        <taxon>Bacteria</taxon>
        <taxon>Pseudomonadati</taxon>
        <taxon>Pseudomonadota</taxon>
        <taxon>Alphaproteobacteria</taxon>
        <taxon>Hyphomicrobiales</taxon>
        <taxon>Xanthobacteraceae</taxon>
        <taxon>Ancylobacter</taxon>
    </lineage>
</organism>
<keyword evidence="3 4" id="KW-0663">Pyridoxal phosphate</keyword>